<feature type="domain" description="Thioredoxin" evidence="11">
    <location>
        <begin position="8"/>
        <end position="130"/>
    </location>
</feature>
<evidence type="ECO:0000259" key="11">
    <source>
        <dbReference type="PROSITE" id="PS51352"/>
    </source>
</evidence>
<evidence type="ECO:0000256" key="8">
    <source>
        <dbReference type="ARBA" id="ARBA00023284"/>
    </source>
</evidence>
<dbReference type="NCBIfam" id="TIGR01126">
    <property type="entry name" value="pdi_dom"/>
    <property type="match status" value="2"/>
</dbReference>
<dbReference type="InterPro" id="IPR036356">
    <property type="entry name" value="ERp29_C_sf"/>
</dbReference>
<evidence type="ECO:0000256" key="10">
    <source>
        <dbReference type="SAM" id="SignalP"/>
    </source>
</evidence>
<keyword evidence="7 12" id="KW-0413">Isomerase</keyword>
<evidence type="ECO:0000313" key="12">
    <source>
        <dbReference type="EMBL" id="KAK4137879.1"/>
    </source>
</evidence>
<dbReference type="AlphaFoldDB" id="A0AAN6URZ3"/>
<name>A0AAN6URZ3_9PEZI</name>
<dbReference type="SUPFAM" id="SSF47933">
    <property type="entry name" value="ERP29 C domain-like"/>
    <property type="match status" value="1"/>
</dbReference>
<dbReference type="InterPro" id="IPR005788">
    <property type="entry name" value="PDI_thioredoxin-like_dom"/>
</dbReference>
<reference evidence="12" key="1">
    <citation type="journal article" date="2023" name="Mol. Phylogenet. Evol.">
        <title>Genome-scale phylogeny and comparative genomics of the fungal order Sordariales.</title>
        <authorList>
            <person name="Hensen N."/>
            <person name="Bonometti L."/>
            <person name="Westerberg I."/>
            <person name="Brannstrom I.O."/>
            <person name="Guillou S."/>
            <person name="Cros-Aarteil S."/>
            <person name="Calhoun S."/>
            <person name="Haridas S."/>
            <person name="Kuo A."/>
            <person name="Mondo S."/>
            <person name="Pangilinan J."/>
            <person name="Riley R."/>
            <person name="LaButti K."/>
            <person name="Andreopoulos B."/>
            <person name="Lipzen A."/>
            <person name="Chen C."/>
            <person name="Yan M."/>
            <person name="Daum C."/>
            <person name="Ng V."/>
            <person name="Clum A."/>
            <person name="Steindorff A."/>
            <person name="Ohm R.A."/>
            <person name="Martin F."/>
            <person name="Silar P."/>
            <person name="Natvig D.O."/>
            <person name="Lalanne C."/>
            <person name="Gautier V."/>
            <person name="Ament-Velasquez S.L."/>
            <person name="Kruys A."/>
            <person name="Hutchinson M.I."/>
            <person name="Powell A.J."/>
            <person name="Barry K."/>
            <person name="Miller A.N."/>
            <person name="Grigoriev I.V."/>
            <person name="Debuchy R."/>
            <person name="Gladieux P."/>
            <person name="Hiltunen Thoren M."/>
            <person name="Johannesson H."/>
        </authorList>
    </citation>
    <scope>NUCLEOTIDE SEQUENCE</scope>
    <source>
        <strain evidence="12">CBS 123565</strain>
    </source>
</reference>
<feature type="chain" id="PRO_5042853836" description="protein disulfide-isomerase" evidence="10">
    <location>
        <begin position="19"/>
        <end position="370"/>
    </location>
</feature>
<evidence type="ECO:0000256" key="7">
    <source>
        <dbReference type="ARBA" id="ARBA00023235"/>
    </source>
</evidence>
<evidence type="ECO:0000256" key="4">
    <source>
        <dbReference type="ARBA" id="ARBA00022729"/>
    </source>
</evidence>
<protein>
    <recommendedName>
        <fullName evidence="3">protein disulfide-isomerase</fullName>
        <ecNumber evidence="3">5.3.4.1</ecNumber>
    </recommendedName>
</protein>
<dbReference type="CDD" id="cd02998">
    <property type="entry name" value="PDI_a_ERp38"/>
    <property type="match status" value="2"/>
</dbReference>
<sequence>MVLIKSFVLASLAAAAAAKSAVIDLIPDNFDKVVLKSGKPTLVEFFAPWCGHCKTLAPVYEELAQVFESAKDKVQIAKVDADAQRDLGKRFGVQGFPTLKFFDGKSDKPAEYTGGRDLESLTKFITEKTGVRSKKKAELPSNVAMLTDATFKKHIGGDKNVLVAFTAPWCGHCKTLAPTWETLAHTYANEANVLIAKVDADAETGKGTAAEYGVSGYPTIKFFPQGSTTAEDYNGGRSEEDLVAFLNEKAGTHRAVGGGVDATAGTIGALDAIVAKFTASGLALSEAAAAAKKAAEILKVDAPAKYAAYYVRVFDKLSKSSEYAAKELTRLQGIVSKGGLAESKVDELTAKTNILRKFVEKAISEDKDEL</sequence>
<comment type="catalytic activity">
    <reaction evidence="1">
        <text>Catalyzes the rearrangement of -S-S- bonds in proteins.</text>
        <dbReference type="EC" id="5.3.4.1"/>
    </reaction>
</comment>
<evidence type="ECO:0000256" key="1">
    <source>
        <dbReference type="ARBA" id="ARBA00001182"/>
    </source>
</evidence>
<comment type="similarity">
    <text evidence="2 9">Belongs to the protein disulfide isomerase family.</text>
</comment>
<dbReference type="EC" id="5.3.4.1" evidence="3"/>
<dbReference type="InterPro" id="IPR013766">
    <property type="entry name" value="Thioredoxin_domain"/>
</dbReference>
<dbReference type="PANTHER" id="PTHR45672">
    <property type="entry name" value="PROTEIN DISULFIDE-ISOMERASE C17H9.14C-RELATED"/>
    <property type="match status" value="1"/>
</dbReference>
<dbReference type="PROSITE" id="PS51352">
    <property type="entry name" value="THIOREDOXIN_2"/>
    <property type="match status" value="2"/>
</dbReference>
<keyword evidence="13" id="KW-1185">Reference proteome</keyword>
<dbReference type="GO" id="GO:0003756">
    <property type="term" value="F:protein disulfide isomerase activity"/>
    <property type="evidence" value="ECO:0007669"/>
    <property type="project" value="UniProtKB-EC"/>
</dbReference>
<dbReference type="PANTHER" id="PTHR45672:SF11">
    <property type="entry name" value="PROTEIN DISULFIDE-ISOMERASE C17H9.14C"/>
    <property type="match status" value="1"/>
</dbReference>
<evidence type="ECO:0000256" key="3">
    <source>
        <dbReference type="ARBA" id="ARBA00012723"/>
    </source>
</evidence>
<dbReference type="InterPro" id="IPR017937">
    <property type="entry name" value="Thioredoxin_CS"/>
</dbReference>
<dbReference type="FunFam" id="3.40.30.10:FF:000032">
    <property type="entry name" value="Protein disulfide-isomerase A6 homolog"/>
    <property type="match status" value="2"/>
</dbReference>
<dbReference type="Pfam" id="PF00085">
    <property type="entry name" value="Thioredoxin"/>
    <property type="match status" value="2"/>
</dbReference>
<evidence type="ECO:0000256" key="6">
    <source>
        <dbReference type="ARBA" id="ARBA00023157"/>
    </source>
</evidence>
<dbReference type="Pfam" id="PF07749">
    <property type="entry name" value="ERp29"/>
    <property type="match status" value="1"/>
</dbReference>
<comment type="caution">
    <text evidence="12">The sequence shown here is derived from an EMBL/GenBank/DDBJ whole genome shotgun (WGS) entry which is preliminary data.</text>
</comment>
<dbReference type="InterPro" id="IPR051063">
    <property type="entry name" value="PDI"/>
</dbReference>
<dbReference type="EMBL" id="MU853402">
    <property type="protein sequence ID" value="KAK4137879.1"/>
    <property type="molecule type" value="Genomic_DNA"/>
</dbReference>
<dbReference type="SUPFAM" id="SSF52833">
    <property type="entry name" value="Thioredoxin-like"/>
    <property type="match status" value="2"/>
</dbReference>
<evidence type="ECO:0000256" key="9">
    <source>
        <dbReference type="RuleBase" id="RU004208"/>
    </source>
</evidence>
<dbReference type="Proteomes" id="UP001304895">
    <property type="component" value="Unassembled WGS sequence"/>
</dbReference>
<dbReference type="PRINTS" id="PR00421">
    <property type="entry name" value="THIOREDOXIN"/>
</dbReference>
<feature type="signal peptide" evidence="10">
    <location>
        <begin position="1"/>
        <end position="18"/>
    </location>
</feature>
<dbReference type="GO" id="GO:0006457">
    <property type="term" value="P:protein folding"/>
    <property type="evidence" value="ECO:0007669"/>
    <property type="project" value="TreeGrafter"/>
</dbReference>
<keyword evidence="8" id="KW-0676">Redox-active center</keyword>
<dbReference type="InterPro" id="IPR011679">
    <property type="entry name" value="ERp29_C"/>
</dbReference>
<dbReference type="GO" id="GO:0005783">
    <property type="term" value="C:endoplasmic reticulum"/>
    <property type="evidence" value="ECO:0007669"/>
    <property type="project" value="InterPro"/>
</dbReference>
<keyword evidence="5" id="KW-0677">Repeat</keyword>
<keyword evidence="6" id="KW-1015">Disulfide bond</keyword>
<proteinExistence type="inferred from homology"/>
<dbReference type="Gene3D" id="1.20.1150.12">
    <property type="entry name" value="Endoplasmic reticulum resident protein 29, C-terminal domain"/>
    <property type="match status" value="1"/>
</dbReference>
<evidence type="ECO:0000256" key="5">
    <source>
        <dbReference type="ARBA" id="ARBA00022737"/>
    </source>
</evidence>
<organism evidence="12 13">
    <name type="scientific">Trichocladium antarcticum</name>
    <dbReference type="NCBI Taxonomy" id="1450529"/>
    <lineage>
        <taxon>Eukaryota</taxon>
        <taxon>Fungi</taxon>
        <taxon>Dikarya</taxon>
        <taxon>Ascomycota</taxon>
        <taxon>Pezizomycotina</taxon>
        <taxon>Sordariomycetes</taxon>
        <taxon>Sordariomycetidae</taxon>
        <taxon>Sordariales</taxon>
        <taxon>Chaetomiaceae</taxon>
        <taxon>Trichocladium</taxon>
    </lineage>
</organism>
<dbReference type="Gene3D" id="3.40.30.10">
    <property type="entry name" value="Glutaredoxin"/>
    <property type="match status" value="2"/>
</dbReference>
<dbReference type="PROSITE" id="PS00194">
    <property type="entry name" value="THIOREDOXIN_1"/>
    <property type="match status" value="2"/>
</dbReference>
<evidence type="ECO:0000313" key="13">
    <source>
        <dbReference type="Proteomes" id="UP001304895"/>
    </source>
</evidence>
<dbReference type="InterPro" id="IPR036249">
    <property type="entry name" value="Thioredoxin-like_sf"/>
</dbReference>
<keyword evidence="4 10" id="KW-0732">Signal</keyword>
<dbReference type="CDD" id="cd00238">
    <property type="entry name" value="ERp29c"/>
    <property type="match status" value="1"/>
</dbReference>
<accession>A0AAN6URZ3</accession>
<gene>
    <name evidence="12" type="ORF">BT67DRAFT_484091</name>
</gene>
<evidence type="ECO:0000256" key="2">
    <source>
        <dbReference type="ARBA" id="ARBA00006347"/>
    </source>
</evidence>
<feature type="domain" description="Thioredoxin" evidence="11">
    <location>
        <begin position="133"/>
        <end position="251"/>
    </location>
</feature>
<reference evidence="12" key="2">
    <citation type="submission" date="2023-05" db="EMBL/GenBank/DDBJ databases">
        <authorList>
            <consortium name="Lawrence Berkeley National Laboratory"/>
            <person name="Steindorff A."/>
            <person name="Hensen N."/>
            <person name="Bonometti L."/>
            <person name="Westerberg I."/>
            <person name="Brannstrom I.O."/>
            <person name="Guillou S."/>
            <person name="Cros-Aarteil S."/>
            <person name="Calhoun S."/>
            <person name="Haridas S."/>
            <person name="Kuo A."/>
            <person name="Mondo S."/>
            <person name="Pangilinan J."/>
            <person name="Riley R."/>
            <person name="Labutti K."/>
            <person name="Andreopoulos B."/>
            <person name="Lipzen A."/>
            <person name="Chen C."/>
            <person name="Yanf M."/>
            <person name="Daum C."/>
            <person name="Ng V."/>
            <person name="Clum A."/>
            <person name="Ohm R."/>
            <person name="Martin F."/>
            <person name="Silar P."/>
            <person name="Natvig D."/>
            <person name="Lalanne C."/>
            <person name="Gautier V."/>
            <person name="Ament-Velasquez S.L."/>
            <person name="Kruys A."/>
            <person name="Hutchinson M.I."/>
            <person name="Powell A.J."/>
            <person name="Barry K."/>
            <person name="Miller A.N."/>
            <person name="Grigoriev I.V."/>
            <person name="Debuchy R."/>
            <person name="Gladieux P."/>
            <person name="Thoren M.H."/>
            <person name="Johannesson H."/>
        </authorList>
    </citation>
    <scope>NUCLEOTIDE SEQUENCE</scope>
    <source>
        <strain evidence="12">CBS 123565</strain>
    </source>
</reference>